<dbReference type="InterPro" id="IPR023370">
    <property type="entry name" value="TrmO-like_N"/>
</dbReference>
<dbReference type="EMBL" id="WBZC01000087">
    <property type="protein sequence ID" value="KAB3529427.1"/>
    <property type="molecule type" value="Genomic_DNA"/>
</dbReference>
<evidence type="ECO:0000256" key="15">
    <source>
        <dbReference type="ARBA" id="ARBA00033753"/>
    </source>
</evidence>
<dbReference type="GO" id="GO:0004518">
    <property type="term" value="F:nuclease activity"/>
    <property type="evidence" value="ECO:0007669"/>
    <property type="project" value="UniProtKB-KW"/>
</dbReference>
<evidence type="ECO:0000256" key="6">
    <source>
        <dbReference type="ARBA" id="ARBA00022741"/>
    </source>
</evidence>
<dbReference type="InterPro" id="IPR036413">
    <property type="entry name" value="YaeB-like_sf"/>
</dbReference>
<dbReference type="Pfam" id="PF01980">
    <property type="entry name" value="TrmO_N"/>
    <property type="match status" value="1"/>
</dbReference>
<dbReference type="PANTHER" id="PTHR43152">
    <property type="entry name" value="UVRABC SYSTEM PROTEIN A"/>
    <property type="match status" value="1"/>
</dbReference>
<dbReference type="GO" id="GO:0006281">
    <property type="term" value="P:DNA repair"/>
    <property type="evidence" value="ECO:0007669"/>
    <property type="project" value="UniProtKB-KW"/>
</dbReference>
<evidence type="ECO:0000256" key="8">
    <source>
        <dbReference type="ARBA" id="ARBA00022769"/>
    </source>
</evidence>
<comment type="subcellular location">
    <subcellularLocation>
        <location evidence="1">Cytoplasm</location>
    </subcellularLocation>
</comment>
<keyword evidence="22" id="KW-1185">Reference proteome</keyword>
<dbReference type="InterPro" id="IPR027417">
    <property type="entry name" value="P-loop_NTPase"/>
</dbReference>
<evidence type="ECO:0000256" key="3">
    <source>
        <dbReference type="ARBA" id="ARBA00022691"/>
    </source>
</evidence>
<dbReference type="OrthoDB" id="1871503at2"/>
<dbReference type="SUPFAM" id="SSF52540">
    <property type="entry name" value="P-loop containing nucleoside triphosphate hydrolases"/>
    <property type="match status" value="2"/>
</dbReference>
<keyword evidence="11 21" id="KW-0067">ATP-binding</keyword>
<keyword evidence="5" id="KW-0677">Repeat</keyword>
<comment type="similarity">
    <text evidence="15">Belongs to the tRNA methyltransferase O family.</text>
</comment>
<keyword evidence="6" id="KW-0547">Nucleotide-binding</keyword>
<dbReference type="Pfam" id="PF17755">
    <property type="entry name" value="UvrA_DNA-bind"/>
    <property type="match status" value="1"/>
</dbReference>
<dbReference type="Gene3D" id="1.10.8.280">
    <property type="entry name" value="ABC transporter ATPase domain-like"/>
    <property type="match status" value="1"/>
</dbReference>
<evidence type="ECO:0000256" key="2">
    <source>
        <dbReference type="ARBA" id="ARBA00022490"/>
    </source>
</evidence>
<keyword evidence="2" id="KW-0963">Cytoplasm</keyword>
<dbReference type="Gene3D" id="2.40.30.70">
    <property type="entry name" value="YaeB-like"/>
    <property type="match status" value="1"/>
</dbReference>
<evidence type="ECO:0000256" key="16">
    <source>
        <dbReference type="ARBA" id="ARBA00038000"/>
    </source>
</evidence>
<dbReference type="InterPro" id="IPR036414">
    <property type="entry name" value="YaeB_N_sf"/>
</dbReference>
<keyword evidence="8" id="KW-0228">DNA excision</keyword>
<dbReference type="PROSITE" id="PS51668">
    <property type="entry name" value="TSAA_2"/>
    <property type="match status" value="1"/>
</dbReference>
<comment type="similarity">
    <text evidence="16">Belongs to the ABC transporter superfamily. UvrA family.</text>
</comment>
<dbReference type="InterPro" id="IPR003439">
    <property type="entry name" value="ABC_transporter-like_ATP-bd"/>
</dbReference>
<evidence type="ECO:0000313" key="21">
    <source>
        <dbReference type="EMBL" id="KAB3529427.1"/>
    </source>
</evidence>
<evidence type="ECO:0000259" key="20">
    <source>
        <dbReference type="PROSITE" id="PS51668"/>
    </source>
</evidence>
<proteinExistence type="inferred from homology"/>
<dbReference type="InterPro" id="IPR041552">
    <property type="entry name" value="UvrA_DNA-bd"/>
</dbReference>
<dbReference type="GO" id="GO:0016887">
    <property type="term" value="F:ATP hydrolysis activity"/>
    <property type="evidence" value="ECO:0007669"/>
    <property type="project" value="InterPro"/>
</dbReference>
<keyword evidence="9" id="KW-0863">Zinc-finger</keyword>
<evidence type="ECO:0000256" key="13">
    <source>
        <dbReference type="ARBA" id="ARBA00023125"/>
    </source>
</evidence>
<dbReference type="Gene3D" id="3.40.50.300">
    <property type="entry name" value="P-loop containing nucleotide triphosphate hydrolases"/>
    <property type="match status" value="2"/>
</dbReference>
<keyword evidence="12" id="KW-0267">Excision nuclease</keyword>
<evidence type="ECO:0000256" key="12">
    <source>
        <dbReference type="ARBA" id="ARBA00022881"/>
    </source>
</evidence>
<name>A0A6I0F176_9FIRM</name>
<dbReference type="Gene3D" id="1.20.1580.10">
    <property type="entry name" value="ABC transporter ATPase like domain"/>
    <property type="match status" value="2"/>
</dbReference>
<evidence type="ECO:0000313" key="22">
    <source>
        <dbReference type="Proteomes" id="UP000432715"/>
    </source>
</evidence>
<accession>A0A6I0F176</accession>
<dbReference type="PANTHER" id="PTHR43152:SF3">
    <property type="entry name" value="UVRABC SYSTEM PROTEIN A"/>
    <property type="match status" value="1"/>
</dbReference>
<dbReference type="GO" id="GO:0003677">
    <property type="term" value="F:DNA binding"/>
    <property type="evidence" value="ECO:0007669"/>
    <property type="project" value="UniProtKB-KW"/>
</dbReference>
<dbReference type="InterPro" id="IPR017871">
    <property type="entry name" value="ABC_transporter-like_CS"/>
</dbReference>
<dbReference type="AlphaFoldDB" id="A0A6I0F176"/>
<organism evidence="21 22">
    <name type="scientific">Alkaliphilus pronyensis</name>
    <dbReference type="NCBI Taxonomy" id="1482732"/>
    <lineage>
        <taxon>Bacteria</taxon>
        <taxon>Bacillati</taxon>
        <taxon>Bacillota</taxon>
        <taxon>Clostridia</taxon>
        <taxon>Peptostreptococcales</taxon>
        <taxon>Natronincolaceae</taxon>
        <taxon>Alkaliphilus</taxon>
    </lineage>
</organism>
<dbReference type="GO" id="GO:0005737">
    <property type="term" value="C:cytoplasm"/>
    <property type="evidence" value="ECO:0007669"/>
    <property type="project" value="UniProtKB-SubCell"/>
</dbReference>
<dbReference type="GO" id="GO:0005524">
    <property type="term" value="F:ATP binding"/>
    <property type="evidence" value="ECO:0007669"/>
    <property type="project" value="UniProtKB-KW"/>
</dbReference>
<keyword evidence="7" id="KW-0227">DNA damage</keyword>
<keyword evidence="13" id="KW-0238">DNA-binding</keyword>
<keyword evidence="14" id="KW-0234">DNA repair</keyword>
<evidence type="ECO:0000256" key="9">
    <source>
        <dbReference type="ARBA" id="ARBA00022771"/>
    </source>
</evidence>
<evidence type="ECO:0000256" key="5">
    <source>
        <dbReference type="ARBA" id="ARBA00022737"/>
    </source>
</evidence>
<dbReference type="PROSITE" id="PS50893">
    <property type="entry name" value="ABC_TRANSPORTER_2"/>
    <property type="match status" value="1"/>
</dbReference>
<dbReference type="Proteomes" id="UP000432715">
    <property type="component" value="Unassembled WGS sequence"/>
</dbReference>
<dbReference type="GO" id="GO:0008270">
    <property type="term" value="F:zinc ion binding"/>
    <property type="evidence" value="ECO:0007669"/>
    <property type="project" value="UniProtKB-KW"/>
</dbReference>
<protein>
    <recommendedName>
        <fullName evidence="17">UvrABC system protein A</fullName>
    </recommendedName>
    <alternativeName>
        <fullName evidence="18">Excinuclease ABC subunit A</fullName>
    </alternativeName>
</protein>
<reference evidence="21 22" key="1">
    <citation type="submission" date="2019-10" db="EMBL/GenBank/DDBJ databases">
        <title>Alkaliphilus serpentinus sp. nov. and Alkaliphilus pronyensis sp. nov., two novel anaerobic alkaliphilic species isolated from the serpentinized-hosted hydrothermal field of the Prony Bay (New Caledonia).</title>
        <authorList>
            <person name="Postec A."/>
        </authorList>
    </citation>
    <scope>NUCLEOTIDE SEQUENCE [LARGE SCALE GENOMIC DNA]</scope>
    <source>
        <strain evidence="21 22">LacV</strain>
    </source>
</reference>
<keyword evidence="10" id="KW-0862">Zinc</keyword>
<evidence type="ECO:0000256" key="7">
    <source>
        <dbReference type="ARBA" id="ARBA00022763"/>
    </source>
</evidence>
<feature type="domain" description="ABC transporter" evidence="19">
    <location>
        <begin position="779"/>
        <end position="1107"/>
    </location>
</feature>
<dbReference type="RefSeq" id="WP_151862379.1">
    <property type="nucleotide sequence ID" value="NZ_WBZC01000087.1"/>
</dbReference>
<keyword evidence="3" id="KW-0949">S-adenosyl-L-methionine</keyword>
<evidence type="ECO:0000256" key="11">
    <source>
        <dbReference type="ARBA" id="ARBA00022840"/>
    </source>
</evidence>
<feature type="domain" description="TsaA-like" evidence="20">
    <location>
        <begin position="114"/>
        <end position="244"/>
    </location>
</feature>
<evidence type="ECO:0000256" key="10">
    <source>
        <dbReference type="ARBA" id="ARBA00022833"/>
    </source>
</evidence>
<evidence type="ECO:0000256" key="1">
    <source>
        <dbReference type="ARBA" id="ARBA00004496"/>
    </source>
</evidence>
<dbReference type="SUPFAM" id="SSF118196">
    <property type="entry name" value="YaeB-like"/>
    <property type="match status" value="1"/>
</dbReference>
<evidence type="ECO:0000256" key="4">
    <source>
        <dbReference type="ARBA" id="ARBA00022723"/>
    </source>
</evidence>
<sequence>MKKIEFQSIGDYEIINMAGEGKDGITKITLKKVFQKAMIKLGDFSHCIVFTKDKNRIFCYGVKIYKLLEKTSEILINEVNMKGEIIDIKPYFPCEERLENVYKNQIHTGIYFNGNPIGEYLFFSKSGVIQINESEYLPKYKIESVLEKIEKGDYLRVLWWFDRFDKKELRKNCMCNPPYENAPKCGIFATRSPVRPNPIASTVVRVDDVDKYNNYIRVCGFDGFENSQILQIMPYSDVTVFKDVRVPEWVDHWTDYKVFEESKGDIEAIICKVKDDVDEEIVFVPELEPESVWNLDKINAIEISVENAYVHNLKNISVKIPKNKITVFTGVSGSGKSSLAFDTIYHESQKQFMDLVSSDFSMDINESKVKKITGLQPAIAIEQKNLGRNPRSTVGSVTKTGNLLKLLYATIGERTCPQCYELVSENNVCGQCGSIYFDLTQAVFSYNDPDHMCPTCKGLGEELQIDVERIVSNPNKSILDGASVWWGNLRKHRENPNANWMRGEVLALADDMKENLEVPFKELTENFKKQLFYGTNGREVSLSYVNSNGRKGIITRPVEGVVNTMNRLLRNNNADKSIANLEQYIVKKKCSHCNGERLKKDGRLVKIGLTRYPEAANMNISKLKNWCHQIYNTLSTEKKDKSKIIFMKTLYQLKKMEQVGLNYLSLNRSVPSLSGGEAQRLKIATQFGSDLTNILYIMDEPSKGLHPRDYQFLIEVIQDLKKLNNTVIMVEHKKAFIDMADYLVEVGPRAGKYGGEILRAEEVPDKKGSNTDIFHFRPTKDEMISRNRILALKGVTTNNLKNIDIRIPLSKLTCVIGVSGSGKSSLVSKTIYPAILKNLGKKSDVIREYKEICGVDNLKEVYYVNQNPIGKTPRSIPGTYSGVFDLIRDFYAKLEDAKKKRLTKEHFSFNSKKGQCSECKGAGQIAVPMHFMPDIYTTCKKCNGRRYDDKILEVTYKGYSISDLLEMEINEVKEVFRDEKKIFDMLDMFHRLGISYIKLGQSATTLSGGEAQRIKLAKQLGLGKTKDVLYILDEPTTGLDDENVKKLIYILKELTNNGATVIVIEHNPLLIQQADWIIEMGPDGGNLGGYVVNEGWLNNGTNKDIGH</sequence>
<evidence type="ECO:0000256" key="17">
    <source>
        <dbReference type="ARBA" id="ARBA00039316"/>
    </source>
</evidence>
<evidence type="ECO:0000256" key="18">
    <source>
        <dbReference type="ARBA" id="ARBA00042156"/>
    </source>
</evidence>
<dbReference type="PROSITE" id="PS00211">
    <property type="entry name" value="ABC_TRANSPORTER_1"/>
    <property type="match status" value="2"/>
</dbReference>
<gene>
    <name evidence="21" type="ORF">F8154_14775</name>
</gene>
<keyword evidence="4" id="KW-0479">Metal-binding</keyword>
<comment type="caution">
    <text evidence="21">The sequence shown here is derived from an EMBL/GenBank/DDBJ whole genome shotgun (WGS) entry which is preliminary data.</text>
</comment>
<evidence type="ECO:0000259" key="19">
    <source>
        <dbReference type="PROSITE" id="PS50893"/>
    </source>
</evidence>
<evidence type="ECO:0000256" key="14">
    <source>
        <dbReference type="ARBA" id="ARBA00023204"/>
    </source>
</evidence>